<sequence>MDTPSSTLRTGSKSEELALTSSLETLSSSTRTSLSSFLRLLPPNTSRLRTWDHLTKQGREYLDST</sequence>
<dbReference type="AlphaFoldDB" id="A0A3P5ZT95"/>
<protein>
    <submittedName>
        <fullName evidence="1">Uncharacterized protein</fullName>
    </submittedName>
</protein>
<proteinExistence type="predicted"/>
<evidence type="ECO:0000313" key="1">
    <source>
        <dbReference type="EMBL" id="VDC75610.1"/>
    </source>
</evidence>
<organism evidence="1">
    <name type="scientific">Brassica campestris</name>
    <name type="common">Field mustard</name>
    <dbReference type="NCBI Taxonomy" id="3711"/>
    <lineage>
        <taxon>Eukaryota</taxon>
        <taxon>Viridiplantae</taxon>
        <taxon>Streptophyta</taxon>
        <taxon>Embryophyta</taxon>
        <taxon>Tracheophyta</taxon>
        <taxon>Spermatophyta</taxon>
        <taxon>Magnoliopsida</taxon>
        <taxon>eudicotyledons</taxon>
        <taxon>Gunneridae</taxon>
        <taxon>Pentapetalae</taxon>
        <taxon>rosids</taxon>
        <taxon>malvids</taxon>
        <taxon>Brassicales</taxon>
        <taxon>Brassicaceae</taxon>
        <taxon>Brassiceae</taxon>
        <taxon>Brassica</taxon>
    </lineage>
</organism>
<accession>A0A3P5ZT95</accession>
<gene>
    <name evidence="1" type="ORF">BRAA01T02112Z</name>
</gene>
<reference evidence="1" key="1">
    <citation type="submission" date="2018-11" db="EMBL/GenBank/DDBJ databases">
        <authorList>
            <consortium name="Genoscope - CEA"/>
            <person name="William W."/>
        </authorList>
    </citation>
    <scope>NUCLEOTIDE SEQUENCE</scope>
</reference>
<dbReference type="EMBL" id="LR031571">
    <property type="protein sequence ID" value="VDC75610.1"/>
    <property type="molecule type" value="Genomic_DNA"/>
</dbReference>
<name>A0A3P5ZT95_BRACM</name>